<keyword evidence="3" id="KW-1185">Reference proteome</keyword>
<reference evidence="3" key="1">
    <citation type="submission" date="2023-07" db="EMBL/GenBank/DDBJ databases">
        <title>Thauera sp. CAU 1555 isolated from sand of Yaerae Beach.</title>
        <authorList>
            <person name="Kim W."/>
        </authorList>
    </citation>
    <scope>NUCLEOTIDE SEQUENCE [LARGE SCALE GENOMIC DNA]</scope>
    <source>
        <strain evidence="3">CAU 1555</strain>
    </source>
</reference>
<feature type="compositionally biased region" description="Polar residues" evidence="1">
    <location>
        <begin position="1"/>
        <end position="23"/>
    </location>
</feature>
<accession>A0ABR9BCP4</accession>
<name>A0ABR9BCP4_9RHOO</name>
<protein>
    <submittedName>
        <fullName evidence="2">Uncharacterized protein</fullName>
    </submittedName>
</protein>
<proteinExistence type="predicted"/>
<dbReference type="RefSeq" id="WP_187718755.1">
    <property type="nucleotide sequence ID" value="NZ_JACTAH010000002.1"/>
</dbReference>
<evidence type="ECO:0000313" key="3">
    <source>
        <dbReference type="Proteomes" id="UP000603602"/>
    </source>
</evidence>
<comment type="caution">
    <text evidence="2">The sequence shown here is derived from an EMBL/GenBank/DDBJ whole genome shotgun (WGS) entry which is preliminary data.</text>
</comment>
<feature type="compositionally biased region" description="Low complexity" evidence="1">
    <location>
        <begin position="25"/>
        <end position="34"/>
    </location>
</feature>
<organism evidence="2 3">
    <name type="scientific">Thauera sedimentorum</name>
    <dbReference type="NCBI Taxonomy" id="2767595"/>
    <lineage>
        <taxon>Bacteria</taxon>
        <taxon>Pseudomonadati</taxon>
        <taxon>Pseudomonadota</taxon>
        <taxon>Betaproteobacteria</taxon>
        <taxon>Rhodocyclales</taxon>
        <taxon>Zoogloeaceae</taxon>
        <taxon>Thauera</taxon>
    </lineage>
</organism>
<evidence type="ECO:0000256" key="1">
    <source>
        <dbReference type="SAM" id="MobiDB-lite"/>
    </source>
</evidence>
<dbReference type="Proteomes" id="UP000603602">
    <property type="component" value="Unassembled WGS sequence"/>
</dbReference>
<dbReference type="EMBL" id="JACYTO010000002">
    <property type="protein sequence ID" value="MBD8503967.1"/>
    <property type="molecule type" value="Genomic_DNA"/>
</dbReference>
<evidence type="ECO:0000313" key="2">
    <source>
        <dbReference type="EMBL" id="MBD8503967.1"/>
    </source>
</evidence>
<feature type="region of interest" description="Disordered" evidence="1">
    <location>
        <begin position="1"/>
        <end position="37"/>
    </location>
</feature>
<sequence>MQISSASYAPIPQNTPTRASTRESAPAATPDAAPQTLHTLPPLRLLQGAELQGATADFAADLGKLFRSAGISVPPDPVLSMDFAGKVVVANDHPDKDRIEQLFVDKPEMRDRFAELSAAHSLQRAVEGYDDFVAAYERLQGNPEAQAALVRDRIAHNKAQFFMNIGADGAEPFFGGLGRVTA</sequence>
<gene>
    <name evidence="2" type="ORF">IFO67_13815</name>
</gene>